<proteinExistence type="predicted"/>
<sequence length="76" mass="8831">MTDVKQPVREALEQLKERQSFESSYAEINKFHMMINTFANLARACDLMAEEIAEQTGRKSEEVLAEYYQRVGILDD</sequence>
<dbReference type="AlphaFoldDB" id="A0A1I3BUG1"/>
<evidence type="ECO:0000313" key="1">
    <source>
        <dbReference type="EMBL" id="SFH65599.1"/>
    </source>
</evidence>
<gene>
    <name evidence="1" type="ORF">SAMN04487861_101218</name>
</gene>
<organism evidence="1 2">
    <name type="scientific">Selenomonas ruminantium</name>
    <dbReference type="NCBI Taxonomy" id="971"/>
    <lineage>
        <taxon>Bacteria</taxon>
        <taxon>Bacillati</taxon>
        <taxon>Bacillota</taxon>
        <taxon>Negativicutes</taxon>
        <taxon>Selenomonadales</taxon>
        <taxon>Selenomonadaceae</taxon>
        <taxon>Selenomonas</taxon>
    </lineage>
</organism>
<accession>A0A1I3BUG1</accession>
<protein>
    <submittedName>
        <fullName evidence="1">Uncharacterized protein</fullName>
    </submittedName>
</protein>
<evidence type="ECO:0000313" key="2">
    <source>
        <dbReference type="Proteomes" id="UP000183639"/>
    </source>
</evidence>
<dbReference type="EMBL" id="FOQK01000001">
    <property type="protein sequence ID" value="SFH65599.1"/>
    <property type="molecule type" value="Genomic_DNA"/>
</dbReference>
<dbReference type="RefSeq" id="WP_143092066.1">
    <property type="nucleotide sequence ID" value="NZ_FOQK01000001.1"/>
</dbReference>
<reference evidence="1 2" key="1">
    <citation type="submission" date="2016-10" db="EMBL/GenBank/DDBJ databases">
        <authorList>
            <person name="de Groot N.N."/>
        </authorList>
    </citation>
    <scope>NUCLEOTIDE SEQUENCE [LARGE SCALE GENOMIC DNA]</scope>
    <source>
        <strain evidence="1 2">Z108</strain>
    </source>
</reference>
<dbReference type="Proteomes" id="UP000183639">
    <property type="component" value="Unassembled WGS sequence"/>
</dbReference>
<name>A0A1I3BUG1_SELRU</name>
<dbReference type="OrthoDB" id="1666677at2"/>